<accession>A0A3L7E321</accession>
<gene>
    <name evidence="3" type="ORF">DWB85_01655</name>
</gene>
<name>A0A3L7E321_9GAMM</name>
<evidence type="ECO:0000256" key="2">
    <source>
        <dbReference type="ARBA" id="ARBA00022649"/>
    </source>
</evidence>
<dbReference type="InterPro" id="IPR007712">
    <property type="entry name" value="RelE/ParE_toxin"/>
</dbReference>
<dbReference type="Proteomes" id="UP000265509">
    <property type="component" value="Unassembled WGS sequence"/>
</dbReference>
<dbReference type="AlphaFoldDB" id="A0A3L7E321"/>
<dbReference type="PANTHER" id="PTHR33755">
    <property type="entry name" value="TOXIN PARE1-RELATED"/>
    <property type="match status" value="1"/>
</dbReference>
<evidence type="ECO:0000313" key="3">
    <source>
        <dbReference type="EMBL" id="RLQ23285.1"/>
    </source>
</evidence>
<reference evidence="3 4" key="1">
    <citation type="submission" date="2018-07" db="EMBL/GenBank/DDBJ databases">
        <title>Halioglobus sp. genome submission.</title>
        <authorList>
            <person name="Ye M.-Q."/>
            <person name="Du Z.-J."/>
        </authorList>
    </citation>
    <scope>NUCLEOTIDE SEQUENCE [LARGE SCALE GENOMIC DNA]</scope>
    <source>
        <strain evidence="3 4">U0301</strain>
    </source>
</reference>
<dbReference type="InterPro" id="IPR051803">
    <property type="entry name" value="TA_system_RelE-like_toxin"/>
</dbReference>
<dbReference type="Gene3D" id="3.30.2310.20">
    <property type="entry name" value="RelE-like"/>
    <property type="match status" value="1"/>
</dbReference>
<dbReference type="EMBL" id="QRAN01000002">
    <property type="protein sequence ID" value="RLQ23285.1"/>
    <property type="molecule type" value="Genomic_DNA"/>
</dbReference>
<dbReference type="RefSeq" id="WP_117952463.1">
    <property type="nucleotide sequence ID" value="NZ_QRAN01000002.1"/>
</dbReference>
<dbReference type="PANTHER" id="PTHR33755:SF6">
    <property type="entry name" value="PLASMID STABILIZATION SYSTEM PROTEIN"/>
    <property type="match status" value="1"/>
</dbReference>
<dbReference type="OrthoDB" id="9798046at2"/>
<keyword evidence="4" id="KW-1185">Reference proteome</keyword>
<evidence type="ECO:0000313" key="4">
    <source>
        <dbReference type="Proteomes" id="UP000265509"/>
    </source>
</evidence>
<dbReference type="InterPro" id="IPR035093">
    <property type="entry name" value="RelE/ParE_toxin_dom_sf"/>
</dbReference>
<keyword evidence="2" id="KW-1277">Toxin-antitoxin system</keyword>
<evidence type="ECO:0000256" key="1">
    <source>
        <dbReference type="ARBA" id="ARBA00006226"/>
    </source>
</evidence>
<comment type="caution">
    <text evidence="3">The sequence shown here is derived from an EMBL/GenBank/DDBJ whole genome shotgun (WGS) entry which is preliminary data.</text>
</comment>
<protein>
    <submittedName>
        <fullName evidence="3">Type II toxin-antitoxin system RelE/ParE family toxin</fullName>
    </submittedName>
</protein>
<organism evidence="3 4">
    <name type="scientific">Seongchinamella sediminis</name>
    <dbReference type="NCBI Taxonomy" id="2283635"/>
    <lineage>
        <taxon>Bacteria</taxon>
        <taxon>Pseudomonadati</taxon>
        <taxon>Pseudomonadota</taxon>
        <taxon>Gammaproteobacteria</taxon>
        <taxon>Cellvibrionales</taxon>
        <taxon>Halieaceae</taxon>
        <taxon>Seongchinamella</taxon>
    </lineage>
</organism>
<comment type="similarity">
    <text evidence="1">Belongs to the RelE toxin family.</text>
</comment>
<proteinExistence type="inferred from homology"/>
<dbReference type="Pfam" id="PF05016">
    <property type="entry name" value="ParE_toxin"/>
    <property type="match status" value="1"/>
</dbReference>
<sequence length="95" mass="11159">MRIVWTEPAAWALESIQDHIARDNRRAAWEVAQRVRKAVNQLQEHPRMGRSGRVRGTMELVIPGLPYVVPYRLKDGDIQILSVFHEARKWPEQFE</sequence>